<dbReference type="EMBL" id="AMQM01009496">
    <property type="status" value="NOT_ANNOTATED_CDS"/>
    <property type="molecule type" value="Genomic_DNA"/>
</dbReference>
<sequence>MTAKIDPQIAESRERRAELRAANGIIQPTFERISSSEETVETAIPETATQELAIILLAYLPTDDVDNYDARDYYDARVNCDARYICNAPDNCDARDNYDRPKQEHTNEMKEREDENDIRVKQIQVKTEEKEKQSKNSYTVSLENGEFIARINDVVYLVRERGKPRIKIKIVLRIRRSAQRRELTKSRTIFGLSGGQCHSREVEVETNKAEKDYNRKEKDGTKLSDNS</sequence>
<evidence type="ECO:0000313" key="2">
    <source>
        <dbReference type="EMBL" id="ESO04145.1"/>
    </source>
</evidence>
<dbReference type="KEGG" id="hro:HELRODRAFT_184250"/>
<dbReference type="InParanoid" id="T1FKU8"/>
<accession>T1FKU8</accession>
<dbReference type="Proteomes" id="UP000015101">
    <property type="component" value="Unassembled WGS sequence"/>
</dbReference>
<reference evidence="2 4" key="2">
    <citation type="journal article" date="2013" name="Nature">
        <title>Insights into bilaterian evolution from three spiralian genomes.</title>
        <authorList>
            <person name="Simakov O."/>
            <person name="Marletaz F."/>
            <person name="Cho S.J."/>
            <person name="Edsinger-Gonzales E."/>
            <person name="Havlak P."/>
            <person name="Hellsten U."/>
            <person name="Kuo D.H."/>
            <person name="Larsson T."/>
            <person name="Lv J."/>
            <person name="Arendt D."/>
            <person name="Savage R."/>
            <person name="Osoegawa K."/>
            <person name="de Jong P."/>
            <person name="Grimwood J."/>
            <person name="Chapman J.A."/>
            <person name="Shapiro H."/>
            <person name="Aerts A."/>
            <person name="Otillar R.P."/>
            <person name="Terry A.Y."/>
            <person name="Boore J.L."/>
            <person name="Grigoriev I.V."/>
            <person name="Lindberg D.R."/>
            <person name="Seaver E.C."/>
            <person name="Weisblat D.A."/>
            <person name="Putnam N.H."/>
            <person name="Rokhsar D.S."/>
        </authorList>
    </citation>
    <scope>NUCLEOTIDE SEQUENCE</scope>
</reference>
<dbReference type="CTD" id="20209447"/>
<organism evidence="3 4">
    <name type="scientific">Helobdella robusta</name>
    <name type="common">Californian leech</name>
    <dbReference type="NCBI Taxonomy" id="6412"/>
    <lineage>
        <taxon>Eukaryota</taxon>
        <taxon>Metazoa</taxon>
        <taxon>Spiralia</taxon>
        <taxon>Lophotrochozoa</taxon>
        <taxon>Annelida</taxon>
        <taxon>Clitellata</taxon>
        <taxon>Hirudinea</taxon>
        <taxon>Rhynchobdellida</taxon>
        <taxon>Glossiphoniidae</taxon>
        <taxon>Helobdella</taxon>
    </lineage>
</organism>
<dbReference type="GeneID" id="20209447"/>
<dbReference type="OrthoDB" id="10030726at2759"/>
<evidence type="ECO:0000313" key="4">
    <source>
        <dbReference type="Proteomes" id="UP000015101"/>
    </source>
</evidence>
<gene>
    <name evidence="3" type="primary">20209447</name>
    <name evidence="2" type="ORF">HELRODRAFT_184250</name>
</gene>
<dbReference type="EnsemblMetazoa" id="HelroT184250">
    <property type="protein sequence ID" value="HelroP184250"/>
    <property type="gene ID" value="HelroG184250"/>
</dbReference>
<feature type="region of interest" description="Disordered" evidence="1">
    <location>
        <begin position="92"/>
        <end position="116"/>
    </location>
</feature>
<keyword evidence="4" id="KW-1185">Reference proteome</keyword>
<name>T1FKU8_HELRO</name>
<reference evidence="3" key="3">
    <citation type="submission" date="2015-06" db="UniProtKB">
        <authorList>
            <consortium name="EnsemblMetazoa"/>
        </authorList>
    </citation>
    <scope>IDENTIFICATION</scope>
</reference>
<evidence type="ECO:0000313" key="3">
    <source>
        <dbReference type="EnsemblMetazoa" id="HelroP184250"/>
    </source>
</evidence>
<reference evidence="4" key="1">
    <citation type="submission" date="2012-12" db="EMBL/GenBank/DDBJ databases">
        <authorList>
            <person name="Hellsten U."/>
            <person name="Grimwood J."/>
            <person name="Chapman J.A."/>
            <person name="Shapiro H."/>
            <person name="Aerts A."/>
            <person name="Otillar R.P."/>
            <person name="Terry A.Y."/>
            <person name="Boore J.L."/>
            <person name="Simakov O."/>
            <person name="Marletaz F."/>
            <person name="Cho S.-J."/>
            <person name="Edsinger-Gonzales E."/>
            <person name="Havlak P."/>
            <person name="Kuo D.-H."/>
            <person name="Larsson T."/>
            <person name="Lv J."/>
            <person name="Arendt D."/>
            <person name="Savage R."/>
            <person name="Osoegawa K."/>
            <person name="de Jong P."/>
            <person name="Lindberg D.R."/>
            <person name="Seaver E.C."/>
            <person name="Weisblat D.A."/>
            <person name="Putnam N.H."/>
            <person name="Grigoriev I.V."/>
            <person name="Rokhsar D.S."/>
        </authorList>
    </citation>
    <scope>NUCLEOTIDE SEQUENCE</scope>
</reference>
<dbReference type="RefSeq" id="XP_009017758.1">
    <property type="nucleotide sequence ID" value="XM_009019510.1"/>
</dbReference>
<proteinExistence type="predicted"/>
<evidence type="ECO:0000256" key="1">
    <source>
        <dbReference type="SAM" id="MobiDB-lite"/>
    </source>
</evidence>
<dbReference type="HOGENOM" id="CLU_1220849_0_0_1"/>
<dbReference type="AlphaFoldDB" id="T1FKU8"/>
<feature type="region of interest" description="Disordered" evidence="1">
    <location>
        <begin position="200"/>
        <end position="227"/>
    </location>
</feature>
<protein>
    <submittedName>
        <fullName evidence="2 3">Uncharacterized protein</fullName>
    </submittedName>
</protein>
<dbReference type="EMBL" id="KB096511">
    <property type="protein sequence ID" value="ESO04145.1"/>
    <property type="molecule type" value="Genomic_DNA"/>
</dbReference>